<evidence type="ECO:0000256" key="1">
    <source>
        <dbReference type="ARBA" id="ARBA00004141"/>
    </source>
</evidence>
<dbReference type="PANTHER" id="PTHR39157:SF1">
    <property type="entry name" value="DOXX FAMILY PROTEIN"/>
    <property type="match status" value="1"/>
</dbReference>
<sequence>MRSPESRVDRNAFALAILRIAVGALFLIFGEYKVFGTQFTLRGGFEFWIHRFLQNGGAYPFMVPVLEKIVLPHSTAIAFLVAYGELAIGLALVVGILVRTASAFGLVYMLSLLFSSNYPGAHAPFWEYFGASLDHSVLALCFLAFMIGRSDERLSLKQLLAKYRSVLGFSPELQTKRK</sequence>
<accession>A0A7G8BHT4</accession>
<dbReference type="AlphaFoldDB" id="A0A7G8BHT4"/>
<evidence type="ECO:0000313" key="7">
    <source>
        <dbReference type="Proteomes" id="UP000515312"/>
    </source>
</evidence>
<dbReference type="Proteomes" id="UP000515312">
    <property type="component" value="Chromosome"/>
</dbReference>
<proteinExistence type="predicted"/>
<protein>
    <submittedName>
        <fullName evidence="6">DoxX family protein</fullName>
    </submittedName>
</protein>
<keyword evidence="3 5" id="KW-1133">Transmembrane helix</keyword>
<organism evidence="6 7">
    <name type="scientific">Alloacidobacterium dinghuense</name>
    <dbReference type="NCBI Taxonomy" id="2763107"/>
    <lineage>
        <taxon>Bacteria</taxon>
        <taxon>Pseudomonadati</taxon>
        <taxon>Acidobacteriota</taxon>
        <taxon>Terriglobia</taxon>
        <taxon>Terriglobales</taxon>
        <taxon>Acidobacteriaceae</taxon>
        <taxon>Alloacidobacterium</taxon>
    </lineage>
</organism>
<feature type="transmembrane region" description="Helical" evidence="5">
    <location>
        <begin position="12"/>
        <end position="30"/>
    </location>
</feature>
<evidence type="ECO:0000256" key="2">
    <source>
        <dbReference type="ARBA" id="ARBA00022692"/>
    </source>
</evidence>
<feature type="transmembrane region" description="Helical" evidence="5">
    <location>
        <begin position="126"/>
        <end position="147"/>
    </location>
</feature>
<keyword evidence="4 5" id="KW-0472">Membrane</keyword>
<dbReference type="InterPro" id="IPR032808">
    <property type="entry name" value="DoxX"/>
</dbReference>
<keyword evidence="7" id="KW-1185">Reference proteome</keyword>
<gene>
    <name evidence="6" type="ORF">H7849_24430</name>
</gene>
<evidence type="ECO:0000256" key="5">
    <source>
        <dbReference type="SAM" id="Phobius"/>
    </source>
</evidence>
<evidence type="ECO:0000256" key="3">
    <source>
        <dbReference type="ARBA" id="ARBA00022989"/>
    </source>
</evidence>
<evidence type="ECO:0000256" key="4">
    <source>
        <dbReference type="ARBA" id="ARBA00023136"/>
    </source>
</evidence>
<keyword evidence="2 5" id="KW-0812">Transmembrane</keyword>
<dbReference type="Pfam" id="PF07681">
    <property type="entry name" value="DoxX"/>
    <property type="match status" value="1"/>
</dbReference>
<dbReference type="GO" id="GO:0016020">
    <property type="term" value="C:membrane"/>
    <property type="evidence" value="ECO:0007669"/>
    <property type="project" value="UniProtKB-SubCell"/>
</dbReference>
<evidence type="ECO:0000313" key="6">
    <source>
        <dbReference type="EMBL" id="QNI32104.1"/>
    </source>
</evidence>
<reference evidence="6 7" key="1">
    <citation type="submission" date="2020-08" db="EMBL/GenBank/DDBJ databases">
        <title>Edaphobacter telluris sp. nov. and Acidobacterium dinghuensis sp. nov., two acidobacteria isolated from forest soil.</title>
        <authorList>
            <person name="Fu J."/>
            <person name="Qiu L."/>
        </authorList>
    </citation>
    <scope>NUCLEOTIDE SEQUENCE [LARGE SCALE GENOMIC DNA]</scope>
    <source>
        <strain evidence="6">4Y35</strain>
    </source>
</reference>
<dbReference type="KEGG" id="adin:H7849_24430"/>
<dbReference type="EMBL" id="CP060394">
    <property type="protein sequence ID" value="QNI32104.1"/>
    <property type="molecule type" value="Genomic_DNA"/>
</dbReference>
<name>A0A7G8BHT4_9BACT</name>
<dbReference type="PANTHER" id="PTHR39157">
    <property type="entry name" value="INTEGRAL MEMBRANE PROTEIN-RELATED"/>
    <property type="match status" value="1"/>
</dbReference>
<comment type="subcellular location">
    <subcellularLocation>
        <location evidence="1">Membrane</location>
        <topology evidence="1">Multi-pass membrane protein</topology>
    </subcellularLocation>
</comment>